<dbReference type="EMBL" id="SLUN01000001">
    <property type="protein sequence ID" value="TCL76994.1"/>
    <property type="molecule type" value="Genomic_DNA"/>
</dbReference>
<accession>A0A4R1SCH4</accession>
<keyword evidence="1" id="KW-0472">Membrane</keyword>
<evidence type="ECO:0000313" key="3">
    <source>
        <dbReference type="Proteomes" id="UP000295008"/>
    </source>
</evidence>
<organism evidence="2 3">
    <name type="scientific">Hydrogenispora ethanolica</name>
    <dbReference type="NCBI Taxonomy" id="1082276"/>
    <lineage>
        <taxon>Bacteria</taxon>
        <taxon>Bacillati</taxon>
        <taxon>Bacillota</taxon>
        <taxon>Hydrogenispora</taxon>
    </lineage>
</organism>
<feature type="transmembrane region" description="Helical" evidence="1">
    <location>
        <begin position="72"/>
        <end position="89"/>
    </location>
</feature>
<gene>
    <name evidence="2" type="ORF">EDC14_1001279</name>
</gene>
<keyword evidence="1" id="KW-1133">Transmembrane helix</keyword>
<sequence length="151" mass="16130">MNRTNHLKAYGWTALASGAAGFIVGMTALLTTFYRPGMLRVLLASILAGVIIGSFSQAVCSGLANRIHHRPLLLWGLVLVIIGAGTLGATWCIGELPPGKVAILVAVAELLGLSIAYANYRHFVVINQKLRQKQEQLGNGPAAKNLTKDRK</sequence>
<dbReference type="OrthoDB" id="9966059at2"/>
<name>A0A4R1SCH4_HYDET</name>
<feature type="transmembrane region" description="Helical" evidence="1">
    <location>
        <begin position="101"/>
        <end position="120"/>
    </location>
</feature>
<dbReference type="SUPFAM" id="SSF103473">
    <property type="entry name" value="MFS general substrate transporter"/>
    <property type="match status" value="1"/>
</dbReference>
<dbReference type="RefSeq" id="WP_132012379.1">
    <property type="nucleotide sequence ID" value="NZ_SLUN01000001.1"/>
</dbReference>
<keyword evidence="3" id="KW-1185">Reference proteome</keyword>
<proteinExistence type="predicted"/>
<dbReference type="AlphaFoldDB" id="A0A4R1SCH4"/>
<feature type="transmembrane region" description="Helical" evidence="1">
    <location>
        <begin position="40"/>
        <end position="60"/>
    </location>
</feature>
<dbReference type="InterPro" id="IPR036259">
    <property type="entry name" value="MFS_trans_sf"/>
</dbReference>
<protein>
    <submittedName>
        <fullName evidence="2">Uncharacterized protein</fullName>
    </submittedName>
</protein>
<keyword evidence="1" id="KW-0812">Transmembrane</keyword>
<reference evidence="2 3" key="1">
    <citation type="submission" date="2019-03" db="EMBL/GenBank/DDBJ databases">
        <title>Genomic Encyclopedia of Type Strains, Phase IV (KMG-IV): sequencing the most valuable type-strain genomes for metagenomic binning, comparative biology and taxonomic classification.</title>
        <authorList>
            <person name="Goeker M."/>
        </authorList>
    </citation>
    <scope>NUCLEOTIDE SEQUENCE [LARGE SCALE GENOMIC DNA]</scope>
    <source>
        <strain evidence="2 3">LX-B</strain>
    </source>
</reference>
<feature type="transmembrane region" description="Helical" evidence="1">
    <location>
        <begin position="12"/>
        <end position="34"/>
    </location>
</feature>
<evidence type="ECO:0000256" key="1">
    <source>
        <dbReference type="SAM" id="Phobius"/>
    </source>
</evidence>
<comment type="caution">
    <text evidence="2">The sequence shown here is derived from an EMBL/GenBank/DDBJ whole genome shotgun (WGS) entry which is preliminary data.</text>
</comment>
<dbReference type="Proteomes" id="UP000295008">
    <property type="component" value="Unassembled WGS sequence"/>
</dbReference>
<evidence type="ECO:0000313" key="2">
    <source>
        <dbReference type="EMBL" id="TCL76994.1"/>
    </source>
</evidence>